<dbReference type="SUPFAM" id="SSF53448">
    <property type="entry name" value="Nucleotide-diphospho-sugar transferases"/>
    <property type="match status" value="1"/>
</dbReference>
<evidence type="ECO:0000259" key="1">
    <source>
        <dbReference type="Pfam" id="PF00483"/>
    </source>
</evidence>
<evidence type="ECO:0000313" key="2">
    <source>
        <dbReference type="EMBL" id="MYL85143.1"/>
    </source>
</evidence>
<keyword evidence="2" id="KW-0808">Transferase</keyword>
<protein>
    <submittedName>
        <fullName evidence="2">NTP transferase domain-containing protein</fullName>
    </submittedName>
</protein>
<organism evidence="2 3">
    <name type="scientific">Solidesulfovibrio aerotolerans</name>
    <dbReference type="NCBI Taxonomy" id="295255"/>
    <lineage>
        <taxon>Bacteria</taxon>
        <taxon>Pseudomonadati</taxon>
        <taxon>Thermodesulfobacteriota</taxon>
        <taxon>Desulfovibrionia</taxon>
        <taxon>Desulfovibrionales</taxon>
        <taxon>Desulfovibrionaceae</taxon>
        <taxon>Solidesulfovibrio</taxon>
    </lineage>
</organism>
<comment type="caution">
    <text evidence="2">The sequence shown here is derived from an EMBL/GenBank/DDBJ whole genome shotgun (WGS) entry which is preliminary data.</text>
</comment>
<dbReference type="AlphaFoldDB" id="A0A7C9IWU4"/>
<dbReference type="OrthoDB" id="9788272at2"/>
<dbReference type="EMBL" id="WVUD01000059">
    <property type="protein sequence ID" value="MYL85143.1"/>
    <property type="molecule type" value="Genomic_DNA"/>
</dbReference>
<dbReference type="GO" id="GO:0016740">
    <property type="term" value="F:transferase activity"/>
    <property type="evidence" value="ECO:0007669"/>
    <property type="project" value="UniProtKB-KW"/>
</dbReference>
<dbReference type="InterPro" id="IPR050486">
    <property type="entry name" value="Mannose-1P_guanyltransferase"/>
</dbReference>
<evidence type="ECO:0000313" key="3">
    <source>
        <dbReference type="Proteomes" id="UP000482487"/>
    </source>
</evidence>
<proteinExistence type="predicted"/>
<name>A0A7C9IWU4_9BACT</name>
<feature type="domain" description="Nucleotidyl transferase" evidence="1">
    <location>
        <begin position="2"/>
        <end position="228"/>
    </location>
</feature>
<dbReference type="InterPro" id="IPR029044">
    <property type="entry name" value="Nucleotide-diphossugar_trans"/>
</dbReference>
<dbReference type="RefSeq" id="WP_160963835.1">
    <property type="nucleotide sequence ID" value="NZ_WVUD01000059.1"/>
</dbReference>
<accession>A0A7C9IWU4</accession>
<dbReference type="InterPro" id="IPR005835">
    <property type="entry name" value="NTP_transferase_dom"/>
</dbReference>
<dbReference type="Gene3D" id="3.90.550.10">
    <property type="entry name" value="Spore Coat Polysaccharide Biosynthesis Protein SpsA, Chain A"/>
    <property type="match status" value="1"/>
</dbReference>
<keyword evidence="3" id="KW-1185">Reference proteome</keyword>
<dbReference type="PANTHER" id="PTHR22572">
    <property type="entry name" value="SUGAR-1-PHOSPHATE GUANYL TRANSFERASE"/>
    <property type="match status" value="1"/>
</dbReference>
<gene>
    <name evidence="2" type="ORF">GTA51_18725</name>
</gene>
<sequence length="238" mass="26657">MKAIIMAGGKGTRLAPYTAVLPKPLMPLGDVCILELILNQLKRHGVQDVILAVNHLSHIIRAFFEDGQRLGLNITYSFEDHPLGTAGPMGAALDQLSEHFFLLNGDLLSTISFSDLYREHLECRADATIATCTRELKSDFGVLDIDDAGSLVGYREKPVYSHQVSMGLYVLSREAVRPYVKPNIYLDIPDLMKQMVGDHKNVHCYECKDFWLDIGRPADYALAQDLYEKDKSIFLPNS</sequence>
<dbReference type="Proteomes" id="UP000482487">
    <property type="component" value="Unassembled WGS sequence"/>
</dbReference>
<reference evidence="2 3" key="1">
    <citation type="submission" date="2020-01" db="EMBL/GenBank/DDBJ databases">
        <title>Genome sequence of Desulfovibrio aerotolerans DSM 16695(T).</title>
        <authorList>
            <person name="Karnachuk O."/>
            <person name="Avakyan M."/>
            <person name="Mardanov A."/>
            <person name="Kadnikov V."/>
            <person name="Ravin N."/>
        </authorList>
    </citation>
    <scope>NUCLEOTIDE SEQUENCE [LARGE SCALE GENOMIC DNA]</scope>
    <source>
        <strain evidence="2 3">DSM 16695</strain>
    </source>
</reference>
<dbReference type="Pfam" id="PF00483">
    <property type="entry name" value="NTP_transferase"/>
    <property type="match status" value="1"/>
</dbReference>